<evidence type="ECO:0000256" key="7">
    <source>
        <dbReference type="ARBA" id="ARBA00023242"/>
    </source>
</evidence>
<feature type="domain" description="C2H2-type" evidence="11">
    <location>
        <begin position="456"/>
        <end position="483"/>
    </location>
</feature>
<keyword evidence="7" id="KW-0539">Nucleus</keyword>
<feature type="compositionally biased region" description="Polar residues" evidence="10">
    <location>
        <begin position="522"/>
        <end position="534"/>
    </location>
</feature>
<dbReference type="Gene3D" id="3.30.160.60">
    <property type="entry name" value="Classic Zinc Finger"/>
    <property type="match status" value="5"/>
</dbReference>
<dbReference type="Pfam" id="PF05485">
    <property type="entry name" value="THAP"/>
    <property type="match status" value="1"/>
</dbReference>
<feature type="compositionally biased region" description="Acidic residues" evidence="10">
    <location>
        <begin position="299"/>
        <end position="310"/>
    </location>
</feature>
<proteinExistence type="predicted"/>
<keyword evidence="3" id="KW-0677">Repeat</keyword>
<comment type="subcellular location">
    <subcellularLocation>
        <location evidence="1">Nucleus</location>
    </subcellularLocation>
</comment>
<dbReference type="Ensembl" id="ENSMAMT00000018514.2">
    <property type="protein sequence ID" value="ENSMAMP00000018039.2"/>
    <property type="gene ID" value="ENSMAMG00000012185.2"/>
</dbReference>
<evidence type="ECO:0000256" key="3">
    <source>
        <dbReference type="ARBA" id="ARBA00022737"/>
    </source>
</evidence>
<dbReference type="PROSITE" id="PS50157">
    <property type="entry name" value="ZINC_FINGER_C2H2_2"/>
    <property type="match status" value="5"/>
</dbReference>
<dbReference type="FunFam" id="3.30.160.60:FF:000446">
    <property type="entry name" value="Zinc finger protein"/>
    <property type="match status" value="1"/>
</dbReference>
<evidence type="ECO:0000256" key="6">
    <source>
        <dbReference type="ARBA" id="ARBA00023125"/>
    </source>
</evidence>
<feature type="domain" description="C2H2-type" evidence="11">
    <location>
        <begin position="428"/>
        <end position="455"/>
    </location>
</feature>
<feature type="domain" description="C2H2-type" evidence="11">
    <location>
        <begin position="484"/>
        <end position="512"/>
    </location>
</feature>
<dbReference type="PROSITE" id="PS50950">
    <property type="entry name" value="ZF_THAP"/>
    <property type="match status" value="1"/>
</dbReference>
<feature type="compositionally biased region" description="Basic residues" evidence="10">
    <location>
        <begin position="556"/>
        <end position="579"/>
    </location>
</feature>
<dbReference type="Pfam" id="PF00096">
    <property type="entry name" value="zf-C2H2"/>
    <property type="match status" value="4"/>
</dbReference>
<dbReference type="RefSeq" id="XP_026169405.1">
    <property type="nucleotide sequence ID" value="XM_026313620.1"/>
</dbReference>
<evidence type="ECO:0000256" key="4">
    <source>
        <dbReference type="ARBA" id="ARBA00022771"/>
    </source>
</evidence>
<feature type="domain" description="THAP-type" evidence="12">
    <location>
        <begin position="1"/>
        <end position="81"/>
    </location>
</feature>
<keyword evidence="14" id="KW-1185">Reference proteome</keyword>
<dbReference type="InterPro" id="IPR013087">
    <property type="entry name" value="Znf_C2H2_type"/>
</dbReference>
<evidence type="ECO:0000256" key="9">
    <source>
        <dbReference type="PROSITE-ProRule" id="PRU00309"/>
    </source>
</evidence>
<dbReference type="SUPFAM" id="SSF57667">
    <property type="entry name" value="beta-beta-alpha zinc fingers"/>
    <property type="match status" value="4"/>
</dbReference>
<evidence type="ECO:0000313" key="13">
    <source>
        <dbReference type="Ensembl" id="ENSMAMP00000018039.2"/>
    </source>
</evidence>
<feature type="region of interest" description="Disordered" evidence="10">
    <location>
        <begin position="505"/>
        <end position="664"/>
    </location>
</feature>
<feature type="compositionally biased region" description="Acidic residues" evidence="10">
    <location>
        <begin position="266"/>
        <end position="275"/>
    </location>
</feature>
<dbReference type="GO" id="GO:0005634">
    <property type="term" value="C:nucleus"/>
    <property type="evidence" value="ECO:0007669"/>
    <property type="project" value="UniProtKB-SubCell"/>
</dbReference>
<dbReference type="GO" id="GO:0000977">
    <property type="term" value="F:RNA polymerase II transcription regulatory region sequence-specific DNA binding"/>
    <property type="evidence" value="ECO:0007669"/>
    <property type="project" value="TreeGrafter"/>
</dbReference>
<dbReference type="STRING" id="205130.ENSMAMP00000018039"/>
<feature type="domain" description="C2H2-type" evidence="11">
    <location>
        <begin position="343"/>
        <end position="370"/>
    </location>
</feature>
<dbReference type="GO" id="GO:0000981">
    <property type="term" value="F:DNA-binding transcription factor activity, RNA polymerase II-specific"/>
    <property type="evidence" value="ECO:0007669"/>
    <property type="project" value="TreeGrafter"/>
</dbReference>
<accession>A0A3Q3MAM1</accession>
<feature type="region of interest" description="Disordered" evidence="10">
    <location>
        <begin position="248"/>
        <end position="313"/>
    </location>
</feature>
<dbReference type="SMART" id="SM00980">
    <property type="entry name" value="THAP"/>
    <property type="match status" value="1"/>
</dbReference>
<evidence type="ECO:0000259" key="11">
    <source>
        <dbReference type="PROSITE" id="PS50157"/>
    </source>
</evidence>
<dbReference type="OrthoDB" id="8634051at2759"/>
<dbReference type="GeneID" id="113134313"/>
<dbReference type="SMART" id="SM00692">
    <property type="entry name" value="DM3"/>
    <property type="match status" value="1"/>
</dbReference>
<protein>
    <submittedName>
        <fullName evidence="13">Zinc finger protein 429-like</fullName>
    </submittedName>
</protein>
<name>A0A3Q3MAM1_9TELE</name>
<evidence type="ECO:0000256" key="8">
    <source>
        <dbReference type="PROSITE-ProRule" id="PRU00042"/>
    </source>
</evidence>
<dbReference type="Proteomes" id="UP000261640">
    <property type="component" value="Unplaced"/>
</dbReference>
<evidence type="ECO:0000256" key="2">
    <source>
        <dbReference type="ARBA" id="ARBA00022723"/>
    </source>
</evidence>
<dbReference type="GO" id="GO:0008270">
    <property type="term" value="F:zinc ion binding"/>
    <property type="evidence" value="ECO:0007669"/>
    <property type="project" value="UniProtKB-KW"/>
</dbReference>
<keyword evidence="4 8" id="KW-0863">Zinc-finger</keyword>
<reference evidence="13" key="1">
    <citation type="submission" date="2025-08" db="UniProtKB">
        <authorList>
            <consortium name="Ensembl"/>
        </authorList>
    </citation>
    <scope>IDENTIFICATION</scope>
</reference>
<dbReference type="InterPro" id="IPR036236">
    <property type="entry name" value="Znf_C2H2_sf"/>
</dbReference>
<organism evidence="13 14">
    <name type="scientific">Mastacembelus armatus</name>
    <name type="common">zig-zag eel</name>
    <dbReference type="NCBI Taxonomy" id="205130"/>
    <lineage>
        <taxon>Eukaryota</taxon>
        <taxon>Metazoa</taxon>
        <taxon>Chordata</taxon>
        <taxon>Craniata</taxon>
        <taxon>Vertebrata</taxon>
        <taxon>Euteleostomi</taxon>
        <taxon>Actinopterygii</taxon>
        <taxon>Neopterygii</taxon>
        <taxon>Teleostei</taxon>
        <taxon>Neoteleostei</taxon>
        <taxon>Acanthomorphata</taxon>
        <taxon>Anabantaria</taxon>
        <taxon>Synbranchiformes</taxon>
        <taxon>Mastacembelidae</taxon>
        <taxon>Mastacembelus</taxon>
    </lineage>
</organism>
<feature type="compositionally biased region" description="Polar residues" evidence="10">
    <location>
        <begin position="591"/>
        <end position="604"/>
    </location>
</feature>
<sequence length="664" mass="75452">MCSVLECGSWSRGVQRFKVPEDPEKRLEWVQFLFEVNGQRLKESSWTDITICSEHFAEDCFEHLTPAGTVQVKPDAVPSLCPKSEPEEPLEIPKHEEEPVETTERALCCDEIKMCDSLTNFSEDSGLTSIAVPESPVPSDTPDVFTLDYEQMLQKIVNIDMIREKAALLQMKGKYVVNEKHLIKLFSSKCPSCGSKVKMEKVIHGTVLVLNQQCLQCEYRNQWKSQMDANVPSAEDAELTGATEVPLEVESTDDNHSSGTGSDIALNDEESDFMDVTEGSGDEVHMESDDDWNPKELQDEFEEESEDDDDLRYGPRVSQLCTECGVFINKSRSHTCEHKMKPYSCTICGKRCANELALTNHSRIHDENYEFCCKYCYVTFKTKVDKITHEQIHLTEGKPHECPDCSETFATNKQRRNHLKGHRGPKKFKCHTCGMEFYSSLPLERHLVVHTGEKPFNCSVCQRGFNQAGHLKSHMRLHTGERPFNCQHCDKCFTHNVSLKSHIQRYHTSSSGLKRKEEKTNEGASDTGDSQDGNESGADSELDNVEEEQDKEKKVEKKRIRRVKQYRKSTGRPIGRPKRNATGNLVLASEIQGQGSNSTSTKSTACKLKRTHCSDEESEAEPKKTNISIDITEENWERSEKMTLRTSRSRRKPKTWGSDSDFES</sequence>
<evidence type="ECO:0000256" key="10">
    <source>
        <dbReference type="SAM" id="MobiDB-lite"/>
    </source>
</evidence>
<evidence type="ECO:0000259" key="12">
    <source>
        <dbReference type="PROSITE" id="PS50950"/>
    </source>
</evidence>
<dbReference type="PROSITE" id="PS00028">
    <property type="entry name" value="ZINC_FINGER_C2H2_1"/>
    <property type="match status" value="6"/>
</dbReference>
<dbReference type="SMART" id="SM00355">
    <property type="entry name" value="ZnF_C2H2"/>
    <property type="match status" value="6"/>
</dbReference>
<evidence type="ECO:0000256" key="5">
    <source>
        <dbReference type="ARBA" id="ARBA00022833"/>
    </source>
</evidence>
<reference evidence="13" key="2">
    <citation type="submission" date="2025-09" db="UniProtKB">
        <authorList>
            <consortium name="Ensembl"/>
        </authorList>
    </citation>
    <scope>IDENTIFICATION</scope>
</reference>
<evidence type="ECO:0000313" key="14">
    <source>
        <dbReference type="Proteomes" id="UP000261640"/>
    </source>
</evidence>
<keyword evidence="5" id="KW-0862">Zinc</keyword>
<dbReference type="InterPro" id="IPR006612">
    <property type="entry name" value="THAP_Znf"/>
</dbReference>
<dbReference type="SUPFAM" id="SSF57716">
    <property type="entry name" value="Glucocorticoid receptor-like (DNA-binding domain)"/>
    <property type="match status" value="1"/>
</dbReference>
<dbReference type="GeneTree" id="ENSGT00940000164868"/>
<evidence type="ECO:0000256" key="1">
    <source>
        <dbReference type="ARBA" id="ARBA00004123"/>
    </source>
</evidence>
<feature type="domain" description="C2H2-type" evidence="11">
    <location>
        <begin position="400"/>
        <end position="427"/>
    </location>
</feature>
<keyword evidence="6 9" id="KW-0238">DNA-binding</keyword>
<dbReference type="AlphaFoldDB" id="A0A3Q3MAM1"/>
<keyword evidence="2" id="KW-0479">Metal-binding</keyword>
<feature type="compositionally biased region" description="Basic and acidic residues" evidence="10">
    <location>
        <begin position="282"/>
        <end position="298"/>
    </location>
</feature>
<dbReference type="PANTHER" id="PTHR24381">
    <property type="entry name" value="ZINC FINGER PROTEIN"/>
    <property type="match status" value="1"/>
</dbReference>
<dbReference type="FunFam" id="3.30.160.60:FF:000624">
    <property type="entry name" value="zinc finger protein 697"/>
    <property type="match status" value="2"/>
</dbReference>
<feature type="compositionally biased region" description="Basic and acidic residues" evidence="10">
    <location>
        <begin position="612"/>
        <end position="624"/>
    </location>
</feature>
<dbReference type="PANTHER" id="PTHR24381:SF393">
    <property type="entry name" value="CHROMATIN-LINKED ADAPTOR FOR MSL PROTEINS, ISOFORM B"/>
    <property type="match status" value="1"/>
</dbReference>
<feature type="compositionally biased region" description="Acidic residues" evidence="10">
    <location>
        <begin position="538"/>
        <end position="549"/>
    </location>
</feature>